<dbReference type="EMBL" id="HBGG01036412">
    <property type="protein sequence ID" value="CAD9216688.1"/>
    <property type="molecule type" value="Transcribed_RNA"/>
</dbReference>
<keyword evidence="1" id="KW-1133">Transmembrane helix</keyword>
<keyword evidence="1" id="KW-0472">Membrane</keyword>
<feature type="transmembrane region" description="Helical" evidence="1">
    <location>
        <begin position="57"/>
        <end position="75"/>
    </location>
</feature>
<sequence length="336" mass="37440">MLWDSAQSTWKKLASTCMLLLIIFANISSKMLTSVYAAVFYHSNQLLWTPILGEARAGLIANTAVLVYLTIYILFVSVHVKRVGKEDTKFCEPLWVAAYVTGAIGSFLALAALPLFFVRAFLLEVDASSQAVAFTILFLTYGTFLLPLIRSAYMCPRTFLNALHPRVFICWTLSAPTLIGLLHSFALARVADLTWGNRPGGEGMVPMHPDTRRQKHACYCSESGCNEEPLHGSNICREHAWLSQQARKLHGINAIVVAANVTMALTMSYLGTALPSLRPLMYQMLVLFSIVLFIPLLFTEVLALIHDMWAALRWISCAALQCIWCCRRQKSSTDRG</sequence>
<keyword evidence="1" id="KW-0812">Transmembrane</keyword>
<feature type="transmembrane region" description="Helical" evidence="1">
    <location>
        <begin position="130"/>
        <end position="149"/>
    </location>
</feature>
<proteinExistence type="predicted"/>
<feature type="transmembrane region" description="Helical" evidence="1">
    <location>
        <begin position="251"/>
        <end position="270"/>
    </location>
</feature>
<dbReference type="AlphaFoldDB" id="A0A7S1T2S6"/>
<accession>A0A7S1T2S6</accession>
<organism evidence="2">
    <name type="scientific">Tetraselmis chuii</name>
    <dbReference type="NCBI Taxonomy" id="63592"/>
    <lineage>
        <taxon>Eukaryota</taxon>
        <taxon>Viridiplantae</taxon>
        <taxon>Chlorophyta</taxon>
        <taxon>core chlorophytes</taxon>
        <taxon>Chlorodendrophyceae</taxon>
        <taxon>Chlorodendrales</taxon>
        <taxon>Chlorodendraceae</taxon>
        <taxon>Tetraselmis</taxon>
    </lineage>
</organism>
<evidence type="ECO:0000313" key="2">
    <source>
        <dbReference type="EMBL" id="CAD9216688.1"/>
    </source>
</evidence>
<feature type="transmembrane region" description="Helical" evidence="1">
    <location>
        <begin position="282"/>
        <end position="305"/>
    </location>
</feature>
<evidence type="ECO:0000256" key="1">
    <source>
        <dbReference type="SAM" id="Phobius"/>
    </source>
</evidence>
<reference evidence="2" key="1">
    <citation type="submission" date="2021-01" db="EMBL/GenBank/DDBJ databases">
        <authorList>
            <person name="Corre E."/>
            <person name="Pelletier E."/>
            <person name="Niang G."/>
            <person name="Scheremetjew M."/>
            <person name="Finn R."/>
            <person name="Kale V."/>
            <person name="Holt S."/>
            <person name="Cochrane G."/>
            <person name="Meng A."/>
            <person name="Brown T."/>
            <person name="Cohen L."/>
        </authorList>
    </citation>
    <scope>NUCLEOTIDE SEQUENCE</scope>
    <source>
        <strain evidence="2">PLY429</strain>
    </source>
</reference>
<feature type="transmembrane region" description="Helical" evidence="1">
    <location>
        <begin position="96"/>
        <end position="118"/>
    </location>
</feature>
<gene>
    <name evidence="2" type="ORF">TCHU04912_LOCUS18935</name>
</gene>
<protein>
    <submittedName>
        <fullName evidence="2">Uncharacterized protein</fullName>
    </submittedName>
</protein>
<name>A0A7S1T2S6_9CHLO</name>